<evidence type="ECO:0000313" key="2">
    <source>
        <dbReference type="WBParaSite" id="ES5_v2.g23631.t1"/>
    </source>
</evidence>
<organism evidence="1 2">
    <name type="scientific">Panagrolaimus sp. ES5</name>
    <dbReference type="NCBI Taxonomy" id="591445"/>
    <lineage>
        <taxon>Eukaryota</taxon>
        <taxon>Metazoa</taxon>
        <taxon>Ecdysozoa</taxon>
        <taxon>Nematoda</taxon>
        <taxon>Chromadorea</taxon>
        <taxon>Rhabditida</taxon>
        <taxon>Tylenchina</taxon>
        <taxon>Panagrolaimomorpha</taxon>
        <taxon>Panagrolaimoidea</taxon>
        <taxon>Panagrolaimidae</taxon>
        <taxon>Panagrolaimus</taxon>
    </lineage>
</organism>
<evidence type="ECO:0000313" key="1">
    <source>
        <dbReference type="Proteomes" id="UP000887579"/>
    </source>
</evidence>
<dbReference type="WBParaSite" id="ES5_v2.g23631.t1">
    <property type="protein sequence ID" value="ES5_v2.g23631.t1"/>
    <property type="gene ID" value="ES5_v2.g23631"/>
</dbReference>
<reference evidence="2" key="1">
    <citation type="submission" date="2022-11" db="UniProtKB">
        <authorList>
            <consortium name="WormBaseParasite"/>
        </authorList>
    </citation>
    <scope>IDENTIFICATION</scope>
</reference>
<sequence>MDEKDRIYGAFFGQVIGDALGVYFEFGTADTAKKEMVVKKRERQNSTFFGFVKTGPEPILPMLGVDSNSIGAGQFTDDTEMALSLARSIVAKGEYNKIDVACAYSYWFCCTNPKTAGVTTKKALRCKILTRADKKVTPNWRNELTDAEKTKIFEEINKNVSKQNTQSLSNGSLMRISPLAVAFRNLNIKKLRALAKDDASITHCHPIALDAAATYVVALAALLKGANNKSAFEEAFNSAETEMVKIFLENAKIHAIPVKLYQEDPTLPVAMTNGDDRFMGYLGVALQSAFYELLHAESFVSGLERTISRGGDTDTNGCIVAAMLGARFGYNSIPKEWIESVKAAPPCLYSIGKIRETIDMDFLSIKDADYLIDKLTNIYRSS</sequence>
<proteinExistence type="predicted"/>
<protein>
    <submittedName>
        <fullName evidence="2">ADP-ribosylglycohydrolase</fullName>
    </submittedName>
</protein>
<name>A0AC34G2A5_9BILA</name>
<accession>A0AC34G2A5</accession>
<dbReference type="Proteomes" id="UP000887579">
    <property type="component" value="Unplaced"/>
</dbReference>